<sequence length="369" mass="39568">MTDLNELTEVRALFDDPPAPSAQVVAAARRRMAEDGRSERRPWRLQAGLAGLTAAAAAVTLAVATLGGGGSEPPRPEQPGATENKVGGNNILLAAAAKAEREQVGRYYRTRTVAEPVVYAAPGGYVVARKSESDEWAPRSISDAYVAYHRPLGIGPATGADQAAWRKAGSPRKFRVRTADDPRTITLAISGPGEWETFRTTGAERKRLCKCDVEPWMEREKLASAPGGLERLLFPEKQKQARLGDRPLRIDPANRLLGSYDVLTEAASPKVRAAVFRLLAGQPGITMVDGVRDMRGRTGVALVGRGTTIGGAGGVFDVQLIIDPKTYQVLGKQYVVVTKGGRFPGVQPGAVVERHAVLEAGWTNESPHH</sequence>
<dbReference type="RefSeq" id="WP_151561222.1">
    <property type="nucleotide sequence ID" value="NZ_WBMT01000007.1"/>
</dbReference>
<protein>
    <recommendedName>
        <fullName evidence="4">CU044_5270 family protein</fullName>
    </recommendedName>
</protein>
<evidence type="ECO:0000256" key="1">
    <source>
        <dbReference type="SAM" id="MobiDB-lite"/>
    </source>
</evidence>
<comment type="caution">
    <text evidence="2">The sequence shown here is derived from an EMBL/GenBank/DDBJ whole genome shotgun (WGS) entry which is preliminary data.</text>
</comment>
<dbReference type="AlphaFoldDB" id="A0A6H9YNE5"/>
<reference evidence="2 3" key="1">
    <citation type="submission" date="2019-09" db="EMBL/GenBank/DDBJ databases">
        <title>Actinomadura physcomitrii sp. nov., a novel actinomycete isolated from moss [Physcomitrium sphaericum (Ludw) Fuernr].</title>
        <authorList>
            <person name="Zhuang X."/>
            <person name="Liu C."/>
        </authorList>
    </citation>
    <scope>NUCLEOTIDE SEQUENCE [LARGE SCALE GENOMIC DNA]</scope>
    <source>
        <strain evidence="2 3">HMC1</strain>
    </source>
</reference>
<name>A0A6H9YNE5_9ACTN</name>
<evidence type="ECO:0008006" key="4">
    <source>
        <dbReference type="Google" id="ProtNLM"/>
    </source>
</evidence>
<dbReference type="Proteomes" id="UP000468735">
    <property type="component" value="Unassembled WGS sequence"/>
</dbReference>
<evidence type="ECO:0000313" key="3">
    <source>
        <dbReference type="Proteomes" id="UP000468735"/>
    </source>
</evidence>
<gene>
    <name evidence="2" type="ORF">F8566_17075</name>
</gene>
<evidence type="ECO:0000313" key="2">
    <source>
        <dbReference type="EMBL" id="KAB2348494.1"/>
    </source>
</evidence>
<proteinExistence type="predicted"/>
<dbReference type="EMBL" id="WBMT01000007">
    <property type="protein sequence ID" value="KAB2348494.1"/>
    <property type="molecule type" value="Genomic_DNA"/>
</dbReference>
<feature type="region of interest" description="Disordered" evidence="1">
    <location>
        <begin position="66"/>
        <end position="86"/>
    </location>
</feature>
<accession>A0A6H9YNE5</accession>
<keyword evidence="3" id="KW-1185">Reference proteome</keyword>
<organism evidence="2 3">
    <name type="scientific">Actinomadura rudentiformis</name>
    <dbReference type="NCBI Taxonomy" id="359158"/>
    <lineage>
        <taxon>Bacteria</taxon>
        <taxon>Bacillati</taxon>
        <taxon>Actinomycetota</taxon>
        <taxon>Actinomycetes</taxon>
        <taxon>Streptosporangiales</taxon>
        <taxon>Thermomonosporaceae</taxon>
        <taxon>Actinomadura</taxon>
    </lineage>
</organism>
<dbReference type="OrthoDB" id="3461799at2"/>